<dbReference type="EMBL" id="CP048286">
    <property type="protein sequence ID" value="QHW32904.1"/>
    <property type="molecule type" value="Genomic_DNA"/>
</dbReference>
<organism evidence="1 2">
    <name type="scientific">Paenibacillus rhizovicinus</name>
    <dbReference type="NCBI Taxonomy" id="2704463"/>
    <lineage>
        <taxon>Bacteria</taxon>
        <taxon>Bacillati</taxon>
        <taxon>Bacillota</taxon>
        <taxon>Bacilli</taxon>
        <taxon>Bacillales</taxon>
        <taxon>Paenibacillaceae</taxon>
        <taxon>Paenibacillus</taxon>
    </lineage>
</organism>
<name>A0A6C0P2Z3_9BACL</name>
<accession>A0A6C0P2Z3</accession>
<dbReference type="Proteomes" id="UP000479114">
    <property type="component" value="Chromosome"/>
</dbReference>
<dbReference type="KEGG" id="prz:GZH47_20205"/>
<reference evidence="1 2" key="1">
    <citation type="submission" date="2020-02" db="EMBL/GenBank/DDBJ databases">
        <title>Paenibacillus sp. nov., isolated from rhizosphere soil of tomato.</title>
        <authorList>
            <person name="Weon H.-Y."/>
            <person name="Lee S.A."/>
        </authorList>
    </citation>
    <scope>NUCLEOTIDE SEQUENCE [LARGE SCALE GENOMIC DNA]</scope>
    <source>
        <strain evidence="1 2">14171R-81</strain>
    </source>
</reference>
<proteinExistence type="predicted"/>
<dbReference type="RefSeq" id="WP_162642747.1">
    <property type="nucleotide sequence ID" value="NZ_CP048286.1"/>
</dbReference>
<evidence type="ECO:0000313" key="1">
    <source>
        <dbReference type="EMBL" id="QHW32904.1"/>
    </source>
</evidence>
<sequence>MALTRRYTLSDLKDEVYYFDSNWRRIFTNDRAIYVATKNNATLTISIVNAKGNKVPKVLQKFKKGSRIIVIGLAVHAPPHTTINL</sequence>
<protein>
    <submittedName>
        <fullName evidence="1">Uncharacterized protein</fullName>
    </submittedName>
</protein>
<dbReference type="AlphaFoldDB" id="A0A6C0P2Z3"/>
<gene>
    <name evidence="1" type="ORF">GZH47_20205</name>
</gene>
<keyword evidence="2" id="KW-1185">Reference proteome</keyword>
<evidence type="ECO:0000313" key="2">
    <source>
        <dbReference type="Proteomes" id="UP000479114"/>
    </source>
</evidence>